<comment type="caution">
    <text evidence="2">The sequence shown here is derived from an EMBL/GenBank/DDBJ whole genome shotgun (WGS) entry which is preliminary data.</text>
</comment>
<dbReference type="EMBL" id="RQFO01000001">
    <property type="protein sequence ID" value="TGL06858.1"/>
    <property type="molecule type" value="Genomic_DNA"/>
</dbReference>
<keyword evidence="3" id="KW-1185">Reference proteome</keyword>
<name>A0ABY2LW65_9LEPT</name>
<gene>
    <name evidence="2" type="ORF">EHQ31_00330</name>
</gene>
<evidence type="ECO:0008006" key="4">
    <source>
        <dbReference type="Google" id="ProtNLM"/>
    </source>
</evidence>
<keyword evidence="1" id="KW-0732">Signal</keyword>
<organism evidence="2 3">
    <name type="scientific">Leptospira montravelensis</name>
    <dbReference type="NCBI Taxonomy" id="2484961"/>
    <lineage>
        <taxon>Bacteria</taxon>
        <taxon>Pseudomonadati</taxon>
        <taxon>Spirochaetota</taxon>
        <taxon>Spirochaetia</taxon>
        <taxon>Leptospirales</taxon>
        <taxon>Leptospiraceae</taxon>
        <taxon>Leptospira</taxon>
    </lineage>
</organism>
<accession>A0ABY2LW65</accession>
<reference evidence="3" key="1">
    <citation type="journal article" date="2019" name="PLoS Negl. Trop. Dis.">
        <title>Revisiting the worldwide diversity of Leptospira species in the environment.</title>
        <authorList>
            <person name="Vincent A.T."/>
            <person name="Schiettekatte O."/>
            <person name="Bourhy P."/>
            <person name="Veyrier F.J."/>
            <person name="Picardeau M."/>
        </authorList>
    </citation>
    <scope>NUCLEOTIDE SEQUENCE [LARGE SCALE GENOMIC DNA]</scope>
    <source>
        <strain evidence="3">201800278</strain>
    </source>
</reference>
<evidence type="ECO:0000313" key="2">
    <source>
        <dbReference type="EMBL" id="TGL06858.1"/>
    </source>
</evidence>
<dbReference type="RefSeq" id="WP_135570758.1">
    <property type="nucleotide sequence ID" value="NZ_RQFN01000011.1"/>
</dbReference>
<evidence type="ECO:0000313" key="3">
    <source>
        <dbReference type="Proteomes" id="UP000297465"/>
    </source>
</evidence>
<evidence type="ECO:0000256" key="1">
    <source>
        <dbReference type="SAM" id="SignalP"/>
    </source>
</evidence>
<feature type="chain" id="PRO_5045935324" description="Lipoprotein" evidence="1">
    <location>
        <begin position="20"/>
        <end position="167"/>
    </location>
</feature>
<proteinExistence type="predicted"/>
<feature type="signal peptide" evidence="1">
    <location>
        <begin position="1"/>
        <end position="19"/>
    </location>
</feature>
<protein>
    <recommendedName>
        <fullName evidence="4">Lipoprotein</fullName>
    </recommendedName>
</protein>
<dbReference type="Proteomes" id="UP000297465">
    <property type="component" value="Unassembled WGS sequence"/>
</dbReference>
<sequence length="167" mass="19483">MKKLFSLMFLIITCLSCFNSPNDKKEINLLTEAYRSGHLTVVSSMLKEIQENRKFTNEEEVLYIKTLFYQANWKDFFSHWVSVQNKTPELVLLYFKAVLLSKTPVAVSSEDESKLIELLSVSPEACLLYIKFTKNKNRLQEKKLILAQGKQFQTHLDRLIKELGENK</sequence>